<dbReference type="InterPro" id="IPR008271">
    <property type="entry name" value="Ser/Thr_kinase_AS"/>
</dbReference>
<dbReference type="Gene3D" id="1.10.510.10">
    <property type="entry name" value="Transferase(Phosphotransferase) domain 1"/>
    <property type="match status" value="1"/>
</dbReference>
<proteinExistence type="predicted"/>
<accession>A0ABY1Q8K4</accession>
<feature type="domain" description="Protein kinase" evidence="5">
    <location>
        <begin position="55"/>
        <end position="335"/>
    </location>
</feature>
<keyword evidence="6" id="KW-0723">Serine/threonine-protein kinase</keyword>
<evidence type="ECO:0000313" key="6">
    <source>
        <dbReference type="EMBL" id="SMP62157.1"/>
    </source>
</evidence>
<dbReference type="EMBL" id="FXUG01000007">
    <property type="protein sequence ID" value="SMP62157.1"/>
    <property type="molecule type" value="Genomic_DNA"/>
</dbReference>
<organism evidence="6 7">
    <name type="scientific">Neorhodopirellula lusitana</name>
    <dbReference type="NCBI Taxonomy" id="445327"/>
    <lineage>
        <taxon>Bacteria</taxon>
        <taxon>Pseudomonadati</taxon>
        <taxon>Planctomycetota</taxon>
        <taxon>Planctomycetia</taxon>
        <taxon>Pirellulales</taxon>
        <taxon>Pirellulaceae</taxon>
        <taxon>Neorhodopirellula</taxon>
    </lineage>
</organism>
<dbReference type="Proteomes" id="UP001158067">
    <property type="component" value="Unassembled WGS sequence"/>
</dbReference>
<dbReference type="Gene3D" id="3.30.200.20">
    <property type="entry name" value="Phosphorylase Kinase, domain 1"/>
    <property type="match status" value="1"/>
</dbReference>
<reference evidence="6 7" key="1">
    <citation type="submission" date="2017-05" db="EMBL/GenBank/DDBJ databases">
        <authorList>
            <person name="Varghese N."/>
            <person name="Submissions S."/>
        </authorList>
    </citation>
    <scope>NUCLEOTIDE SEQUENCE [LARGE SCALE GENOMIC DNA]</scope>
    <source>
        <strain evidence="6 7">DSM 25457</strain>
    </source>
</reference>
<dbReference type="PANTHER" id="PTHR43289:SF6">
    <property type="entry name" value="SERINE_THREONINE-PROTEIN KINASE NEKL-3"/>
    <property type="match status" value="1"/>
</dbReference>
<keyword evidence="4" id="KW-0067">ATP-binding</keyword>
<sequence length="720" mass="81098">MTSTDPSRASIRRIKPIVDDVFDQADPSLAYSDCLETDDDICPLFCAISRIKVRYQNPELIGRGGMKEVYRVYDAKAARHVAMAKPLPEYSSDHFDAFLREAHLTARLDHPNIIDLFDMDVDDQGRPFFTMELKQGRSLRQVVRDLNAEEIAKEYPLRKRLEYFLRVCDAVAYAHSRRVLHLDIKPENIFVGEFGEVKVCDWGMGVVMAHQPGQNDSTVLLDPDLYGALLESSSGTPVYMAPEQMNRRQPKTPQMDIYALGCLLQELLACQFNPNAQSSPNARSNSNAQSNSNGVPVSSGVDLALTATIAKATAIDPSSRYQSVEALSEDIHRFLDGFTTSVENPSLRREALLFYKRHRDACSLTLGLLSILAMCVTYFVVQLNRSRDEALEARAVAVEARRISQEAQAEAERSQFQTVTALERAELAQAEAQDSLDLYLAEKNASDRRRGRQVSAATRHSEFVINSALRNGDSMKSAVQTTLEHMDSILVFDPPPKSFAWTQKFWILFLIQDFDSALQLSREGKEITGELLFLAEKYLPLLNEEGYLDTQSLIDLMGELVASNRWRAPLAEKLMIYDDLNQRPVADKVEIVRAWIKINNEEWDAEGLYFDADSATVQLRGAGLKYLRRAFAISERHPNWFSLLHILQPRSLDLRETGITDLNELDGLELFELDIRETEVSDLSPLESSLTLRRVYVAPDQLPESELVGLPPAIEVVVGD</sequence>
<keyword evidence="3 6" id="KW-0418">Kinase</keyword>
<dbReference type="SUPFAM" id="SSF56112">
    <property type="entry name" value="Protein kinase-like (PK-like)"/>
    <property type="match status" value="1"/>
</dbReference>
<dbReference type="Pfam" id="PF00069">
    <property type="entry name" value="Pkinase"/>
    <property type="match status" value="1"/>
</dbReference>
<comment type="caution">
    <text evidence="6">The sequence shown here is derived from an EMBL/GenBank/DDBJ whole genome shotgun (WGS) entry which is preliminary data.</text>
</comment>
<dbReference type="CDD" id="cd14014">
    <property type="entry name" value="STKc_PknB_like"/>
    <property type="match status" value="1"/>
</dbReference>
<dbReference type="PANTHER" id="PTHR43289">
    <property type="entry name" value="MITOGEN-ACTIVATED PROTEIN KINASE KINASE KINASE 20-RELATED"/>
    <property type="match status" value="1"/>
</dbReference>
<protein>
    <submittedName>
        <fullName evidence="6">Serine/threonine protein kinase</fullName>
    </submittedName>
</protein>
<dbReference type="InterPro" id="IPR011009">
    <property type="entry name" value="Kinase-like_dom_sf"/>
</dbReference>
<dbReference type="PROSITE" id="PS00108">
    <property type="entry name" value="PROTEIN_KINASE_ST"/>
    <property type="match status" value="1"/>
</dbReference>
<dbReference type="GO" id="GO:0004674">
    <property type="term" value="F:protein serine/threonine kinase activity"/>
    <property type="evidence" value="ECO:0007669"/>
    <property type="project" value="UniProtKB-KW"/>
</dbReference>
<dbReference type="RefSeq" id="WP_283433315.1">
    <property type="nucleotide sequence ID" value="NZ_FXUG01000007.1"/>
</dbReference>
<evidence type="ECO:0000256" key="2">
    <source>
        <dbReference type="ARBA" id="ARBA00022741"/>
    </source>
</evidence>
<keyword evidence="7" id="KW-1185">Reference proteome</keyword>
<dbReference type="SMART" id="SM00220">
    <property type="entry name" value="S_TKc"/>
    <property type="match status" value="1"/>
</dbReference>
<dbReference type="PROSITE" id="PS50011">
    <property type="entry name" value="PROTEIN_KINASE_DOM"/>
    <property type="match status" value="1"/>
</dbReference>
<evidence type="ECO:0000256" key="3">
    <source>
        <dbReference type="ARBA" id="ARBA00022777"/>
    </source>
</evidence>
<keyword evidence="1" id="KW-0808">Transferase</keyword>
<keyword evidence="2" id="KW-0547">Nucleotide-binding</keyword>
<gene>
    <name evidence="6" type="ORF">SAMN06265222_107252</name>
</gene>
<dbReference type="InterPro" id="IPR000719">
    <property type="entry name" value="Prot_kinase_dom"/>
</dbReference>
<evidence type="ECO:0000256" key="1">
    <source>
        <dbReference type="ARBA" id="ARBA00022679"/>
    </source>
</evidence>
<evidence type="ECO:0000256" key="4">
    <source>
        <dbReference type="ARBA" id="ARBA00022840"/>
    </source>
</evidence>
<name>A0ABY1Q8K4_9BACT</name>
<evidence type="ECO:0000259" key="5">
    <source>
        <dbReference type="PROSITE" id="PS50011"/>
    </source>
</evidence>
<evidence type="ECO:0000313" key="7">
    <source>
        <dbReference type="Proteomes" id="UP001158067"/>
    </source>
</evidence>